<dbReference type="NCBIfam" id="TIGR00237">
    <property type="entry name" value="xseA"/>
    <property type="match status" value="1"/>
</dbReference>
<dbReference type="InterPro" id="IPR003753">
    <property type="entry name" value="Exonuc_VII_L"/>
</dbReference>
<dbReference type="CDD" id="cd04489">
    <property type="entry name" value="ExoVII_LU_OBF"/>
    <property type="match status" value="1"/>
</dbReference>
<protein>
    <recommendedName>
        <fullName evidence="5">Exodeoxyribonuclease 7 large subunit</fullName>
        <ecNumber evidence="5">3.1.11.6</ecNumber>
    </recommendedName>
    <alternativeName>
        <fullName evidence="5">Exodeoxyribonuclease VII large subunit</fullName>
        <shortName evidence="5">Exonuclease VII large subunit</shortName>
    </alternativeName>
</protein>
<dbReference type="Pfam" id="PF13742">
    <property type="entry name" value="tRNA_anti_2"/>
    <property type="match status" value="1"/>
</dbReference>
<comment type="subunit">
    <text evidence="5">Heterooligomer composed of large and small subunits.</text>
</comment>
<evidence type="ECO:0000313" key="9">
    <source>
        <dbReference type="EMBL" id="CAA9424978.1"/>
    </source>
</evidence>
<dbReference type="InterPro" id="IPR025824">
    <property type="entry name" value="OB-fold_nuc-bd_dom"/>
</dbReference>
<evidence type="ECO:0000256" key="6">
    <source>
        <dbReference type="RuleBase" id="RU004355"/>
    </source>
</evidence>
<proteinExistence type="inferred from homology"/>
<dbReference type="GO" id="GO:0005737">
    <property type="term" value="C:cytoplasm"/>
    <property type="evidence" value="ECO:0007669"/>
    <property type="project" value="UniProtKB-SubCell"/>
</dbReference>
<comment type="similarity">
    <text evidence="5 6">Belongs to the XseA family.</text>
</comment>
<keyword evidence="1 5" id="KW-0963">Cytoplasm</keyword>
<evidence type="ECO:0000256" key="3">
    <source>
        <dbReference type="ARBA" id="ARBA00022801"/>
    </source>
</evidence>
<dbReference type="GO" id="GO:0003676">
    <property type="term" value="F:nucleic acid binding"/>
    <property type="evidence" value="ECO:0007669"/>
    <property type="project" value="InterPro"/>
</dbReference>
<dbReference type="EMBL" id="CADCUQ010000716">
    <property type="protein sequence ID" value="CAA9424978.1"/>
    <property type="molecule type" value="Genomic_DNA"/>
</dbReference>
<dbReference type="EC" id="3.1.11.6" evidence="5"/>
<dbReference type="GO" id="GO:0008855">
    <property type="term" value="F:exodeoxyribonuclease VII activity"/>
    <property type="evidence" value="ECO:0007669"/>
    <property type="project" value="UniProtKB-UniRule"/>
</dbReference>
<gene>
    <name evidence="5" type="primary">xseA</name>
    <name evidence="9" type="ORF">AVDCRST_MAG64-3153</name>
</gene>
<dbReference type="InterPro" id="IPR020579">
    <property type="entry name" value="Exonuc_VII_lsu_C"/>
</dbReference>
<organism evidence="9">
    <name type="scientific">uncultured Phycisphaerae bacterium</name>
    <dbReference type="NCBI Taxonomy" id="904963"/>
    <lineage>
        <taxon>Bacteria</taxon>
        <taxon>Pseudomonadati</taxon>
        <taxon>Planctomycetota</taxon>
        <taxon>Phycisphaerae</taxon>
        <taxon>environmental samples</taxon>
    </lineage>
</organism>
<dbReference type="Pfam" id="PF02601">
    <property type="entry name" value="Exonuc_VII_L"/>
    <property type="match status" value="1"/>
</dbReference>
<evidence type="ECO:0000256" key="4">
    <source>
        <dbReference type="ARBA" id="ARBA00022839"/>
    </source>
</evidence>
<feature type="domain" description="OB-fold nucleic acid binding" evidence="8">
    <location>
        <begin position="44"/>
        <end position="137"/>
    </location>
</feature>
<evidence type="ECO:0000256" key="5">
    <source>
        <dbReference type="HAMAP-Rule" id="MF_00378"/>
    </source>
</evidence>
<dbReference type="PANTHER" id="PTHR30008:SF0">
    <property type="entry name" value="EXODEOXYRIBONUCLEASE 7 LARGE SUBUNIT"/>
    <property type="match status" value="1"/>
</dbReference>
<keyword evidence="4 5" id="KW-0269">Exonuclease</keyword>
<evidence type="ECO:0000259" key="8">
    <source>
        <dbReference type="Pfam" id="PF13742"/>
    </source>
</evidence>
<reference evidence="9" key="1">
    <citation type="submission" date="2020-02" db="EMBL/GenBank/DDBJ databases">
        <authorList>
            <person name="Meier V. D."/>
        </authorList>
    </citation>
    <scope>NUCLEOTIDE SEQUENCE</scope>
    <source>
        <strain evidence="9">AVDCRST_MAG64</strain>
    </source>
</reference>
<keyword evidence="2 5" id="KW-0540">Nuclease</keyword>
<comment type="catalytic activity">
    <reaction evidence="5 6">
        <text>Exonucleolytic cleavage in either 5'- to 3'- or 3'- to 5'-direction to yield nucleoside 5'-phosphates.</text>
        <dbReference type="EC" id="3.1.11.6"/>
    </reaction>
</comment>
<comment type="subcellular location">
    <subcellularLocation>
        <location evidence="5 6">Cytoplasm</location>
    </subcellularLocation>
</comment>
<dbReference type="GO" id="GO:0006308">
    <property type="term" value="P:DNA catabolic process"/>
    <property type="evidence" value="ECO:0007669"/>
    <property type="project" value="UniProtKB-UniRule"/>
</dbReference>
<keyword evidence="3 5" id="KW-0378">Hydrolase</keyword>
<dbReference type="GO" id="GO:0009318">
    <property type="term" value="C:exodeoxyribonuclease VII complex"/>
    <property type="evidence" value="ECO:0007669"/>
    <property type="project" value="UniProtKB-UniRule"/>
</dbReference>
<comment type="function">
    <text evidence="5">Bidirectionally degrades single-stranded DNA into large acid-insoluble oligonucleotides, which are then degraded further into small acid-soluble oligonucleotides.</text>
</comment>
<evidence type="ECO:0000259" key="7">
    <source>
        <dbReference type="Pfam" id="PF02601"/>
    </source>
</evidence>
<dbReference type="HAMAP" id="MF_00378">
    <property type="entry name" value="Exonuc_7_L"/>
    <property type="match status" value="1"/>
</dbReference>
<name>A0A6J4Q0R8_9BACT</name>
<feature type="domain" description="Exonuclease VII large subunit C-terminal" evidence="7">
    <location>
        <begin position="162"/>
        <end position="525"/>
    </location>
</feature>
<dbReference type="PANTHER" id="PTHR30008">
    <property type="entry name" value="EXODEOXYRIBONUCLEASE 7 LARGE SUBUNIT"/>
    <property type="match status" value="1"/>
</dbReference>
<dbReference type="AlphaFoldDB" id="A0A6J4Q0R8"/>
<sequence length="537" mass="58956">MGTNFFEFRDQVIGARPKPKSAKPLAASHSSVAGAGRRAGADALTVTQLTTRIDGVIRAGFPAPLLVKGELSNYRPNPSSGHAYFTLKDAGACVNCVMWKSDAAQLRFTPADGMEVLARGFVQVYAQQGKYQLYVSGLQPLGQGALEMAFQQVRAKLEAEGLFAPARKRPLPRFPTRVVLVTSSATAALQDMLKVLRRFPWLRLFLYHVPVQGDGCGARIAHGIADVNRRMAAHGGADVILLARGGGSLEDLWGFNEEAVARAVAASRAPVVTGIGHEVDTSIADLVADHHAHTPTEAAQVVTAHWRGAREAVEFAGVRLGRALRSVVQHARQRLTGCERHEPFRRPLYRVIALRQLVDDRQRALVMAVGNRVGVLRDGIYELASRLDRNPPSVLLARRRARLAAIEQAFLAEGVQRVRRNQASLELLAARLAERHPRNGSRLAAQRLESLALRLRLAIDRVRTREQQRVDSLARYLAAVSPQHVLARGYSITTRKKDGRVVRMPGDVRAGERLVTRLADGEVESVVEDGRQPRLFE</sequence>
<evidence type="ECO:0000256" key="1">
    <source>
        <dbReference type="ARBA" id="ARBA00022490"/>
    </source>
</evidence>
<accession>A0A6J4Q0R8</accession>
<evidence type="ECO:0000256" key="2">
    <source>
        <dbReference type="ARBA" id="ARBA00022722"/>
    </source>
</evidence>